<dbReference type="NCBIfam" id="TIGR01730">
    <property type="entry name" value="RND_mfp"/>
    <property type="match status" value="1"/>
</dbReference>
<evidence type="ECO:0000313" key="3">
    <source>
        <dbReference type="EMBL" id="OMF58946.1"/>
    </source>
</evidence>
<dbReference type="Pfam" id="PF25973">
    <property type="entry name" value="BSH_CzcB"/>
    <property type="match status" value="1"/>
</dbReference>
<sequence>MEILYRRQRTNLPLSRIDRRLRRIAALLTALMLLSGCSLLPVEPETLQPPLVEPAKEQFNLVQASRGKIQTFLKGTAYFVSAQSEALSFKEMGGRLKSIPVTVGQEVKAGDLLAELETGDLDFQVRLQQLNVERAQLLYKQARDAGAGAVDLRLKEIDLERERMSLQEMKAKLGQSRLYAPVSGTVTFVEKLNAGDNVNAYQAIVTVSDPSKVQLTYVAADSKDLNPVKAGMPVSLKYKGKDYKGKVLQAPSDLPAAADSSKAEKNGVTIFMSMDNAPGDVKVGDSAELTIELQKRDNAIIVPRSAIRSYMGRSYVQIAEGERRKEVDIEIGLTTPTEVEIVKGLEEGQKVILNN</sequence>
<accession>A0A1R1F4S5</accession>
<keyword evidence="4" id="KW-1185">Reference proteome</keyword>
<dbReference type="AlphaFoldDB" id="A0A1R1F4S5"/>
<comment type="caution">
    <text evidence="3">The sequence shown here is derived from an EMBL/GenBank/DDBJ whole genome shotgun (WGS) entry which is preliminary data.</text>
</comment>
<name>A0A1R1F4S5_9BACL</name>
<dbReference type="InterPro" id="IPR006143">
    <property type="entry name" value="RND_pump_MFP"/>
</dbReference>
<dbReference type="PANTHER" id="PTHR30469">
    <property type="entry name" value="MULTIDRUG RESISTANCE PROTEIN MDTA"/>
    <property type="match status" value="1"/>
</dbReference>
<evidence type="ECO:0000313" key="4">
    <source>
        <dbReference type="Proteomes" id="UP000187172"/>
    </source>
</evidence>
<reference evidence="3 4" key="1">
    <citation type="submission" date="2016-11" db="EMBL/GenBank/DDBJ databases">
        <title>Paenibacillus species isolates.</title>
        <authorList>
            <person name="Beno S.M."/>
        </authorList>
    </citation>
    <scope>NUCLEOTIDE SEQUENCE [LARGE SCALE GENOMIC DNA]</scope>
    <source>
        <strain evidence="3 4">FSL R5-0378</strain>
    </source>
</reference>
<dbReference type="GO" id="GO:1990281">
    <property type="term" value="C:efflux pump complex"/>
    <property type="evidence" value="ECO:0007669"/>
    <property type="project" value="TreeGrafter"/>
</dbReference>
<dbReference type="Proteomes" id="UP000187172">
    <property type="component" value="Unassembled WGS sequence"/>
</dbReference>
<protein>
    <submittedName>
        <fullName evidence="3">Efflux transporter periplasmic adaptor subunit</fullName>
    </submittedName>
</protein>
<evidence type="ECO:0000259" key="2">
    <source>
        <dbReference type="Pfam" id="PF25973"/>
    </source>
</evidence>
<gene>
    <name evidence="3" type="ORF">BK138_10865</name>
</gene>
<dbReference type="SUPFAM" id="SSF111369">
    <property type="entry name" value="HlyD-like secretion proteins"/>
    <property type="match status" value="1"/>
</dbReference>
<dbReference type="Gene3D" id="2.40.50.100">
    <property type="match status" value="1"/>
</dbReference>
<dbReference type="InterPro" id="IPR058647">
    <property type="entry name" value="BSH_CzcB-like"/>
</dbReference>
<dbReference type="Gene3D" id="2.40.420.20">
    <property type="match status" value="1"/>
</dbReference>
<dbReference type="EMBL" id="MRTP01000001">
    <property type="protein sequence ID" value="OMF58946.1"/>
    <property type="molecule type" value="Genomic_DNA"/>
</dbReference>
<proteinExistence type="inferred from homology"/>
<dbReference type="GO" id="GO:0015562">
    <property type="term" value="F:efflux transmembrane transporter activity"/>
    <property type="evidence" value="ECO:0007669"/>
    <property type="project" value="TreeGrafter"/>
</dbReference>
<dbReference type="Gene3D" id="2.40.30.170">
    <property type="match status" value="1"/>
</dbReference>
<dbReference type="STRING" id="297318.BK138_10865"/>
<comment type="similarity">
    <text evidence="1">Belongs to the membrane fusion protein (MFP) (TC 8.A.1) family.</text>
</comment>
<evidence type="ECO:0000256" key="1">
    <source>
        <dbReference type="ARBA" id="ARBA00009477"/>
    </source>
</evidence>
<organism evidence="3 4">
    <name type="scientific">Paenibacillus rhizosphaerae</name>
    <dbReference type="NCBI Taxonomy" id="297318"/>
    <lineage>
        <taxon>Bacteria</taxon>
        <taxon>Bacillati</taxon>
        <taxon>Bacillota</taxon>
        <taxon>Bacilli</taxon>
        <taxon>Bacillales</taxon>
        <taxon>Paenibacillaceae</taxon>
        <taxon>Paenibacillus</taxon>
    </lineage>
</organism>
<feature type="domain" description="CzcB-like barrel-sandwich hybrid" evidence="2">
    <location>
        <begin position="92"/>
        <end position="209"/>
    </location>
</feature>
<dbReference type="PANTHER" id="PTHR30469:SF33">
    <property type="entry name" value="SLR1207 PROTEIN"/>
    <property type="match status" value="1"/>
</dbReference>